<sequence length="690" mass="69277">MPRRQARTALAVGATAIAALAATTSPALAAGQDGDGWWGGHHHRGPVSYTVGTPSVDRVKGGPWTLAQGDLTLGASYSNSLPVYSGGGTGTVSVGGVSYPNLAVDPADSGAVPAASGVTGSPGPLTGYCSSGGATPETGSVVRQPKGSTLPMQPYYFPFVTSQDGGRTLSGLFDYRPKDGDEAVVAATSTDHGKTWKYAGEALEQNAGLCPDGNTNDDGQGHAFVLNVPNYAGTGHRGQVLYTLSRPSGDTLGTNLIVHHLTPKDGDPLAGLPAAEPVGMGGATGATAAVTVPAGPGGDGVTINVGSTANFEQPGHFSVDGVTVDCNDNAATATAFTGCTTRTPGGVSINAGDAVKADAVIPPTAQQTSGLVAPDGIISTLPTYPGAPKGSVAVLYTEKIVNYFTPTTTTAAVTLPAASIPVADSSQLGLTGGSVTVSLGTAAGIVQVTCTGSKPTALTGCTGGTGAVAKGSSVGAPGAATVPYAQLAAIGEGKNKPKSLFGNNEDYTVVRAAYTTDGLHFTDLGQVSGLGDPNSTSDSVLRWIGSRGTVITNQDGSYGLFLSGAYASDGDSDAFNQIFYSSSKDGKNWSAPQKLIGTDYTFAPLAEQSATGGALDVAGYYAGRVYDPTVVQNDNGTLTMVFAGYSTPKPLPTTGSVYGTDAAARYTVGAAQPAEYRTILSVTLRPHQGR</sequence>
<protein>
    <recommendedName>
        <fullName evidence="4">Exo-alpha-sialidase</fullName>
    </recommendedName>
</protein>
<name>A0A7W7VT09_KITKI</name>
<evidence type="ECO:0000313" key="2">
    <source>
        <dbReference type="EMBL" id="MBB4921298.1"/>
    </source>
</evidence>
<dbReference type="EMBL" id="JACHJV010000001">
    <property type="protein sequence ID" value="MBB4921298.1"/>
    <property type="molecule type" value="Genomic_DNA"/>
</dbReference>
<reference evidence="2 3" key="1">
    <citation type="submission" date="2020-08" db="EMBL/GenBank/DDBJ databases">
        <title>Sequencing the genomes of 1000 actinobacteria strains.</title>
        <authorList>
            <person name="Klenk H.-P."/>
        </authorList>
    </citation>
    <scope>NUCLEOTIDE SEQUENCE [LARGE SCALE GENOMIC DNA]</scope>
    <source>
        <strain evidence="2 3">DSM 41654</strain>
    </source>
</reference>
<keyword evidence="3" id="KW-1185">Reference proteome</keyword>
<gene>
    <name evidence="2" type="ORF">FHR34_000291</name>
</gene>
<dbReference type="RefSeq" id="WP_184933654.1">
    <property type="nucleotide sequence ID" value="NZ_JACHJV010000001.1"/>
</dbReference>
<evidence type="ECO:0000313" key="3">
    <source>
        <dbReference type="Proteomes" id="UP000540506"/>
    </source>
</evidence>
<keyword evidence="1" id="KW-0732">Signal</keyword>
<proteinExistence type="predicted"/>
<comment type="caution">
    <text evidence="2">The sequence shown here is derived from an EMBL/GenBank/DDBJ whole genome shotgun (WGS) entry which is preliminary data.</text>
</comment>
<feature type="chain" id="PRO_5030777216" description="Exo-alpha-sialidase" evidence="1">
    <location>
        <begin position="30"/>
        <end position="690"/>
    </location>
</feature>
<evidence type="ECO:0000256" key="1">
    <source>
        <dbReference type="SAM" id="SignalP"/>
    </source>
</evidence>
<dbReference type="AlphaFoldDB" id="A0A7W7VT09"/>
<organism evidence="2 3">
    <name type="scientific">Kitasatospora kifunensis</name>
    <name type="common">Streptomyces kifunensis</name>
    <dbReference type="NCBI Taxonomy" id="58351"/>
    <lineage>
        <taxon>Bacteria</taxon>
        <taxon>Bacillati</taxon>
        <taxon>Actinomycetota</taxon>
        <taxon>Actinomycetes</taxon>
        <taxon>Kitasatosporales</taxon>
        <taxon>Streptomycetaceae</taxon>
        <taxon>Kitasatospora</taxon>
    </lineage>
</organism>
<dbReference type="Gene3D" id="2.115.10.20">
    <property type="entry name" value="Glycosyl hydrolase domain, family 43"/>
    <property type="match status" value="1"/>
</dbReference>
<dbReference type="SUPFAM" id="SSF75005">
    <property type="entry name" value="Arabinanase/levansucrase/invertase"/>
    <property type="match status" value="1"/>
</dbReference>
<dbReference type="Proteomes" id="UP000540506">
    <property type="component" value="Unassembled WGS sequence"/>
</dbReference>
<feature type="signal peptide" evidence="1">
    <location>
        <begin position="1"/>
        <end position="29"/>
    </location>
</feature>
<dbReference type="InterPro" id="IPR023296">
    <property type="entry name" value="Glyco_hydro_beta-prop_sf"/>
</dbReference>
<accession>A0A7W7VT09</accession>
<evidence type="ECO:0008006" key="4">
    <source>
        <dbReference type="Google" id="ProtNLM"/>
    </source>
</evidence>